<evidence type="ECO:0000256" key="11">
    <source>
        <dbReference type="ARBA" id="ARBA00023136"/>
    </source>
</evidence>
<feature type="transmembrane region" description="Helical" evidence="12">
    <location>
        <begin position="213"/>
        <end position="231"/>
    </location>
</feature>
<keyword evidence="6" id="KW-0479">Metal-binding</keyword>
<comment type="subcellular location">
    <subcellularLocation>
        <location evidence="1">Cell inner membrane</location>
        <topology evidence="1">Multi-pass membrane protein</topology>
    </subcellularLocation>
</comment>
<keyword evidence="5 12" id="KW-0812">Transmembrane</keyword>
<keyword evidence="15" id="KW-1185">Reference proteome</keyword>
<comment type="caution">
    <text evidence="14">The sequence shown here is derived from an EMBL/GenBank/DDBJ whole genome shotgun (WGS) entry which is preliminary data.</text>
</comment>
<evidence type="ECO:0000256" key="9">
    <source>
        <dbReference type="ARBA" id="ARBA00023004"/>
    </source>
</evidence>
<protein>
    <submittedName>
        <fullName evidence="14">Alkane 1-monooxygenase</fullName>
    </submittedName>
</protein>
<feature type="transmembrane region" description="Helical" evidence="12">
    <location>
        <begin position="31"/>
        <end position="50"/>
    </location>
</feature>
<keyword evidence="9" id="KW-0408">Iron</keyword>
<evidence type="ECO:0000256" key="7">
    <source>
        <dbReference type="ARBA" id="ARBA00022989"/>
    </source>
</evidence>
<dbReference type="GO" id="GO:0005886">
    <property type="term" value="C:plasma membrane"/>
    <property type="evidence" value="ECO:0007669"/>
    <property type="project" value="UniProtKB-SubCell"/>
</dbReference>
<organism evidence="14 15">
    <name type="scientific">Phaeocystidibacter luteus</name>
    <dbReference type="NCBI Taxonomy" id="911197"/>
    <lineage>
        <taxon>Bacteria</taxon>
        <taxon>Pseudomonadati</taxon>
        <taxon>Bacteroidota</taxon>
        <taxon>Flavobacteriia</taxon>
        <taxon>Flavobacteriales</taxon>
        <taxon>Phaeocystidibacteraceae</taxon>
        <taxon>Phaeocystidibacter</taxon>
    </lineage>
</organism>
<feature type="transmembrane region" description="Helical" evidence="12">
    <location>
        <begin position="103"/>
        <end position="122"/>
    </location>
</feature>
<name>A0A6N6RFR0_9FLAO</name>
<evidence type="ECO:0000259" key="13">
    <source>
        <dbReference type="Pfam" id="PF00487"/>
    </source>
</evidence>
<dbReference type="GO" id="GO:0006629">
    <property type="term" value="P:lipid metabolic process"/>
    <property type="evidence" value="ECO:0007669"/>
    <property type="project" value="InterPro"/>
</dbReference>
<evidence type="ECO:0000256" key="5">
    <source>
        <dbReference type="ARBA" id="ARBA00022692"/>
    </source>
</evidence>
<keyword evidence="7 12" id="KW-1133">Transmembrane helix</keyword>
<dbReference type="AlphaFoldDB" id="A0A6N6RFR0"/>
<evidence type="ECO:0000256" key="1">
    <source>
        <dbReference type="ARBA" id="ARBA00004429"/>
    </source>
</evidence>
<reference evidence="14 15" key="1">
    <citation type="submission" date="2019-09" db="EMBL/GenBank/DDBJ databases">
        <title>Genomes of family Cryomorphaceae.</title>
        <authorList>
            <person name="Bowman J.P."/>
        </authorList>
    </citation>
    <scope>NUCLEOTIDE SEQUENCE [LARGE SCALE GENOMIC DNA]</scope>
    <source>
        <strain evidence="14 15">LMG 25704</strain>
    </source>
</reference>
<dbReference type="GO" id="GO:0046872">
    <property type="term" value="F:metal ion binding"/>
    <property type="evidence" value="ECO:0007669"/>
    <property type="project" value="UniProtKB-KW"/>
</dbReference>
<keyword evidence="3" id="KW-1003">Cell membrane</keyword>
<dbReference type="PANTHER" id="PTHR38674:SF1">
    <property type="entry name" value="ALKANE 1-MONOOXYGENASE 1"/>
    <property type="match status" value="1"/>
</dbReference>
<dbReference type="Proteomes" id="UP000468650">
    <property type="component" value="Unassembled WGS sequence"/>
</dbReference>
<keyword evidence="10 14" id="KW-0503">Monooxygenase</keyword>
<dbReference type="PANTHER" id="PTHR38674">
    <property type="entry name" value="ALKANE 1-MONOOXYGENASE 1"/>
    <property type="match status" value="1"/>
</dbReference>
<keyword evidence="4" id="KW-0997">Cell inner membrane</keyword>
<evidence type="ECO:0000256" key="6">
    <source>
        <dbReference type="ARBA" id="ARBA00022723"/>
    </source>
</evidence>
<evidence type="ECO:0000313" key="15">
    <source>
        <dbReference type="Proteomes" id="UP000468650"/>
    </source>
</evidence>
<evidence type="ECO:0000256" key="10">
    <source>
        <dbReference type="ARBA" id="ARBA00023033"/>
    </source>
</evidence>
<evidence type="ECO:0000256" key="8">
    <source>
        <dbReference type="ARBA" id="ARBA00023002"/>
    </source>
</evidence>
<evidence type="ECO:0000313" key="14">
    <source>
        <dbReference type="EMBL" id="KAB2809909.1"/>
    </source>
</evidence>
<evidence type="ECO:0000256" key="2">
    <source>
        <dbReference type="ARBA" id="ARBA00010823"/>
    </source>
</evidence>
<keyword evidence="11 12" id="KW-0472">Membrane</keyword>
<dbReference type="InterPro" id="IPR005804">
    <property type="entry name" value="FA_desaturase_dom"/>
</dbReference>
<proteinExistence type="inferred from homology"/>
<dbReference type="Pfam" id="PF00487">
    <property type="entry name" value="FA_desaturase"/>
    <property type="match status" value="1"/>
</dbReference>
<dbReference type="EMBL" id="WBVO01000006">
    <property type="protein sequence ID" value="KAB2809909.1"/>
    <property type="molecule type" value="Genomic_DNA"/>
</dbReference>
<evidence type="ECO:0000256" key="3">
    <source>
        <dbReference type="ARBA" id="ARBA00022475"/>
    </source>
</evidence>
<dbReference type="InterPro" id="IPR033885">
    <property type="entry name" value="AlkB/XylM"/>
</dbReference>
<accession>A0A6N6RFR0</accession>
<comment type="similarity">
    <text evidence="2">Belongs to the fatty acid desaturase type 1 family. AlkB subfamily.</text>
</comment>
<sequence>MRVPLRDKLKYLSVYTLPLAAAVSFTSEGWITFLPIAYAFMVIPLVELFIPADKSNDSPEIAEAKANDRWFDFLVELIVPVHYAFGIWFLISVSGTGNDWVTIAGRISSYGLMCGVIGINVAHELGHRPNKFHQFLAKSLLLTSLYTHFFIEHNRGHHKHVATPEDPSTARLNEPLMFFWVRSVSQTYRKAWSLEAQRLRRKKSSVISLQNEMIRFTIAHLVMLGAIYFFFGWAVMLYYTAAAIIGFLLLETVNYIEHYGLLREKVSEHRYENASPLHSWNSDHQYGRAFLFELSRHSDHHFKPAKKYPTLDRWEEAPQMPTGYPGMMLLSLFPPLWFAVMNKKVIEFRLKKVEAEARE</sequence>
<evidence type="ECO:0000256" key="4">
    <source>
        <dbReference type="ARBA" id="ARBA00022519"/>
    </source>
</evidence>
<keyword evidence="8" id="KW-0560">Oxidoreductase</keyword>
<feature type="transmembrane region" description="Helical" evidence="12">
    <location>
        <begin position="70"/>
        <end position="91"/>
    </location>
</feature>
<gene>
    <name evidence="14" type="ORF">F8C67_08490</name>
</gene>
<dbReference type="CDD" id="cd03512">
    <property type="entry name" value="Alkane-hydroxylase"/>
    <property type="match status" value="1"/>
</dbReference>
<dbReference type="OrthoDB" id="4759734at2"/>
<dbReference type="RefSeq" id="WP_151667409.1">
    <property type="nucleotide sequence ID" value="NZ_WBVO01000006.1"/>
</dbReference>
<evidence type="ECO:0000256" key="12">
    <source>
        <dbReference type="SAM" id="Phobius"/>
    </source>
</evidence>
<feature type="domain" description="Fatty acid desaturase" evidence="13">
    <location>
        <begin position="108"/>
        <end position="327"/>
    </location>
</feature>
<dbReference type="GO" id="GO:0004497">
    <property type="term" value="F:monooxygenase activity"/>
    <property type="evidence" value="ECO:0007669"/>
    <property type="project" value="UniProtKB-KW"/>
</dbReference>